<organism evidence="2 3">
    <name type="scientific">Microbotryum silenes-dioicae</name>
    <dbReference type="NCBI Taxonomy" id="796604"/>
    <lineage>
        <taxon>Eukaryota</taxon>
        <taxon>Fungi</taxon>
        <taxon>Dikarya</taxon>
        <taxon>Basidiomycota</taxon>
        <taxon>Pucciniomycotina</taxon>
        <taxon>Microbotryomycetes</taxon>
        <taxon>Microbotryales</taxon>
        <taxon>Microbotryaceae</taxon>
        <taxon>Microbotryum</taxon>
    </lineage>
</organism>
<accession>A0A2X0M8B6</accession>
<reference evidence="2 3" key="1">
    <citation type="submission" date="2016-11" db="EMBL/GenBank/DDBJ databases">
        <authorList>
            <person name="Jaros S."/>
            <person name="Januszkiewicz K."/>
            <person name="Wedrychowicz H."/>
        </authorList>
    </citation>
    <scope>NUCLEOTIDE SEQUENCE [LARGE SCALE GENOMIC DNA]</scope>
</reference>
<feature type="region of interest" description="Disordered" evidence="1">
    <location>
        <begin position="1"/>
        <end position="23"/>
    </location>
</feature>
<proteinExistence type="predicted"/>
<evidence type="ECO:0000256" key="1">
    <source>
        <dbReference type="SAM" id="MobiDB-lite"/>
    </source>
</evidence>
<sequence length="57" mass="6423">MDSECGGMNEIRDPGTVGRTSDLALGRNKRPFETHYQLPQGFLESVSILELEVIHYD</sequence>
<gene>
    <name evidence="2" type="primary">BQ5605_C004g02640</name>
    <name evidence="2" type="ORF">BQ5605_C004G02640</name>
</gene>
<keyword evidence="3" id="KW-1185">Reference proteome</keyword>
<dbReference type="EMBL" id="FQNC01000046">
    <property type="protein sequence ID" value="SGY66197.1"/>
    <property type="molecule type" value="Genomic_DNA"/>
</dbReference>
<dbReference type="AlphaFoldDB" id="A0A2X0M8B6"/>
<name>A0A2X0M8B6_9BASI</name>
<evidence type="ECO:0000313" key="2">
    <source>
        <dbReference type="EMBL" id="SGY66197.1"/>
    </source>
</evidence>
<protein>
    <submittedName>
        <fullName evidence="2">BQ5605_C004g02640 protein</fullName>
    </submittedName>
</protein>
<evidence type="ECO:0000313" key="3">
    <source>
        <dbReference type="Proteomes" id="UP000249464"/>
    </source>
</evidence>
<dbReference type="Proteomes" id="UP000249464">
    <property type="component" value="Unassembled WGS sequence"/>
</dbReference>